<evidence type="ECO:0000313" key="1">
    <source>
        <dbReference type="EMBL" id="NNU75102.1"/>
    </source>
</evidence>
<reference evidence="1 2" key="1">
    <citation type="submission" date="2020-05" db="EMBL/GenBank/DDBJ databases">
        <title>Complete genome of Clostridium estertheticum subspecies estertheticum, isolated from Vacuum packed lamb meat from New Zealand imported to Switzerland.</title>
        <authorList>
            <person name="Wambui J."/>
            <person name="Stevens M.J.A."/>
            <person name="Stephan R."/>
        </authorList>
    </citation>
    <scope>NUCLEOTIDE SEQUENCE [LARGE SCALE GENOMIC DNA]</scope>
    <source>
        <strain evidence="1 2">CEST001</strain>
    </source>
</reference>
<dbReference type="RefSeq" id="WP_171295897.1">
    <property type="nucleotide sequence ID" value="NZ_CP087098.1"/>
</dbReference>
<dbReference type="EMBL" id="JABEYB010000003">
    <property type="protein sequence ID" value="NNU75102.1"/>
    <property type="molecule type" value="Genomic_DNA"/>
</dbReference>
<sequence length="131" mass="15798">MNTFELARLNKRNKNFEKNYLLAEQMIVDIKSEHLLILKGMCKDESVYKHLIDKFYALKFDLMDYWFYEFSKRLNMSLLALDSIYGKDEESREDAKKQFGLEHEILTLLSREHGVEDIKFANEYRKEVEEE</sequence>
<protein>
    <submittedName>
        <fullName evidence="1">Guanylate-binding protein</fullName>
    </submittedName>
</protein>
<gene>
    <name evidence="1" type="ORF">HLQ16_04085</name>
</gene>
<comment type="caution">
    <text evidence="1">The sequence shown here is derived from an EMBL/GenBank/DDBJ whole genome shotgun (WGS) entry which is preliminary data.</text>
</comment>
<evidence type="ECO:0000313" key="2">
    <source>
        <dbReference type="Proteomes" id="UP000531659"/>
    </source>
</evidence>
<proteinExistence type="predicted"/>
<name>A0A7Y3WQP0_9CLOT</name>
<dbReference type="Proteomes" id="UP000531659">
    <property type="component" value="Unassembled WGS sequence"/>
</dbReference>
<organism evidence="1 2">
    <name type="scientific">Clostridium estertheticum</name>
    <dbReference type="NCBI Taxonomy" id="238834"/>
    <lineage>
        <taxon>Bacteria</taxon>
        <taxon>Bacillati</taxon>
        <taxon>Bacillota</taxon>
        <taxon>Clostridia</taxon>
        <taxon>Eubacteriales</taxon>
        <taxon>Clostridiaceae</taxon>
        <taxon>Clostridium</taxon>
    </lineage>
</organism>
<accession>A0A7Y3WQP0</accession>
<dbReference type="AlphaFoldDB" id="A0A7Y3WQP0"/>